<dbReference type="InterPro" id="IPR057644">
    <property type="entry name" value="Beta-prop_WDR75_2nd"/>
</dbReference>
<dbReference type="KEGG" id="spu:593812"/>
<dbReference type="EnsemblMetazoa" id="XM_030990509">
    <property type="protein sequence ID" value="XP_030846369"/>
    <property type="gene ID" value="LOC593812"/>
</dbReference>
<dbReference type="PANTHER" id="PTHR44215">
    <property type="entry name" value="WD REPEAT-CONTAINING PROTEIN 75"/>
    <property type="match status" value="1"/>
</dbReference>
<evidence type="ECO:0000256" key="7">
    <source>
        <dbReference type="ARBA" id="ARBA00023242"/>
    </source>
</evidence>
<dbReference type="OMA" id="WILNTRI"/>
<evidence type="ECO:0000256" key="9">
    <source>
        <dbReference type="SAM" id="MobiDB-lite"/>
    </source>
</evidence>
<dbReference type="GO" id="GO:0032040">
    <property type="term" value="C:small-subunit processome"/>
    <property type="evidence" value="ECO:0007669"/>
    <property type="project" value="InterPro"/>
</dbReference>
<evidence type="ECO:0000256" key="3">
    <source>
        <dbReference type="ARBA" id="ARBA00022552"/>
    </source>
</evidence>
<dbReference type="GO" id="GO:2000234">
    <property type="term" value="P:positive regulation of rRNA processing"/>
    <property type="evidence" value="ECO:0000318"/>
    <property type="project" value="GO_Central"/>
</dbReference>
<accession>A0A7M7P707</accession>
<name>A0A7M7P707_STRPU</name>
<evidence type="ECO:0000256" key="2">
    <source>
        <dbReference type="ARBA" id="ARBA00022517"/>
    </source>
</evidence>
<dbReference type="InterPro" id="IPR015943">
    <property type="entry name" value="WD40/YVTN_repeat-like_dom_sf"/>
</dbReference>
<dbReference type="InterPro" id="IPR053826">
    <property type="entry name" value="WDR75"/>
</dbReference>
<feature type="domain" description="WD repeat-containing protein 75 second beta-propeller" evidence="10">
    <location>
        <begin position="341"/>
        <end position="675"/>
    </location>
</feature>
<dbReference type="InParanoid" id="A0A7M7P707"/>
<dbReference type="CTD" id="84128"/>
<keyword evidence="6" id="KW-0804">Transcription</keyword>
<feature type="repeat" description="WD" evidence="8">
    <location>
        <begin position="241"/>
        <end position="276"/>
    </location>
</feature>
<dbReference type="RefSeq" id="XP_030846369.1">
    <property type="nucleotide sequence ID" value="XM_030990509.1"/>
</dbReference>
<dbReference type="GO" id="GO:0005730">
    <property type="term" value="C:nucleolus"/>
    <property type="evidence" value="ECO:0000318"/>
    <property type="project" value="GO_Central"/>
</dbReference>
<protein>
    <recommendedName>
        <fullName evidence="10">WD repeat-containing protein 75 second beta-propeller domain-containing protein</fullName>
    </recommendedName>
</protein>
<dbReference type="InterPro" id="IPR036322">
    <property type="entry name" value="WD40_repeat_dom_sf"/>
</dbReference>
<dbReference type="GO" id="GO:0045943">
    <property type="term" value="P:positive regulation of transcription by RNA polymerase I"/>
    <property type="evidence" value="ECO:0000318"/>
    <property type="project" value="GO_Central"/>
</dbReference>
<dbReference type="SUPFAM" id="SSF82171">
    <property type="entry name" value="DPP6 N-terminal domain-like"/>
    <property type="match status" value="1"/>
</dbReference>
<evidence type="ECO:0000256" key="5">
    <source>
        <dbReference type="ARBA" id="ARBA00022737"/>
    </source>
</evidence>
<dbReference type="SUPFAM" id="SSF50978">
    <property type="entry name" value="WD40 repeat-like"/>
    <property type="match status" value="2"/>
</dbReference>
<keyword evidence="5" id="KW-0677">Repeat</keyword>
<evidence type="ECO:0000256" key="1">
    <source>
        <dbReference type="ARBA" id="ARBA00004604"/>
    </source>
</evidence>
<dbReference type="AlphaFoldDB" id="A0A7M7P707"/>
<reference evidence="12" key="1">
    <citation type="submission" date="2015-02" db="EMBL/GenBank/DDBJ databases">
        <title>Genome sequencing for Strongylocentrotus purpuratus.</title>
        <authorList>
            <person name="Murali S."/>
            <person name="Liu Y."/>
            <person name="Vee V."/>
            <person name="English A."/>
            <person name="Wang M."/>
            <person name="Skinner E."/>
            <person name="Han Y."/>
            <person name="Muzny D.M."/>
            <person name="Worley K.C."/>
            <person name="Gibbs R.A."/>
        </authorList>
    </citation>
    <scope>NUCLEOTIDE SEQUENCE</scope>
</reference>
<evidence type="ECO:0000256" key="4">
    <source>
        <dbReference type="ARBA" id="ARBA00022574"/>
    </source>
</evidence>
<keyword evidence="7" id="KW-0539">Nucleus</keyword>
<dbReference type="Gene3D" id="2.130.10.10">
    <property type="entry name" value="YVTN repeat-like/Quinoprotein amine dehydrogenase"/>
    <property type="match status" value="4"/>
</dbReference>
<sequence>MAATMSGSVAVRGGGILTNQRPVFTSDSKCLLVCSGHRVKIISCLSGECIRELTGHRSNVNGVHINPWNKLQVLTSSEDGTVFLWDYMDNVILKTIKFDRPLYGLFLHEAHKNVLFVLCKKMDDNGQILHKKPLRLCMASIPSGTSNKTPLTPEFVIVVGSGGDRCISFGANGQYMACVMGNNLKVYNFDDKTIQRTEMKVKPTCLACHPHDNCIAVGDVKGQVSIVWNIFQQESITKSINHWHALPVQDVSFSPEGTYLFSGGHECTLVQWQYNSKHKDFMPRLGNAITHIACAPNGQLRALSLRNNSILLLTTKVMHTIQGLDHSSFHQKQSNPVPTGLAVDPRTDALVLNGKLGHLQFYQLGKDKLLYNMDITGENYISPENLHKPLAHTEVTHMTFDLKGEWMVTAERRDDGETSVEMRLKFWEFDAKKQSFTLNTTVEMPHQEAINALSFRPSSKERKNDDAMVVTTSADGKFKLWVLVDDTDVEKAKHCWNCESVGFYKNTEPRAAAFSSDGSLLGVGFSEVITLWNPEVNELRKILTHAAVSTEIQSLCFGHGSSAHLLVSSTSSSITVWNLLTCRVSWSVSMPVNILIGDPYSQHFAIFDNKNNLFVFDGCEPRPVFYQPSTSSSEVLSAIFTPRQSPGDGNDKEGLPNDALPWQQDSELYFMTKSQELLTLISKGQAKKEERTNIYDAADLQGSIPLTPFAQLLGGASRPVWTDGGSQAQSLTSSKASAAEILAAPPHILPPASHLCSSFILSLLGPASHFSNTGADSESEDSDDEDHAHQSSLDSDMETEDVHVAPPMATEASTSLSLVIEEEAELSEKEMKKLAKAAKTSFNWIQRTSDVPSTS</sequence>
<dbReference type="OrthoDB" id="4096at2759"/>
<comment type="subcellular location">
    <subcellularLocation>
        <location evidence="1">Nucleus</location>
        <location evidence="1">Nucleolus</location>
    </subcellularLocation>
</comment>
<keyword evidence="2" id="KW-0690">Ribosome biogenesis</keyword>
<feature type="region of interest" description="Disordered" evidence="9">
    <location>
        <begin position="770"/>
        <end position="816"/>
    </location>
</feature>
<reference evidence="11" key="2">
    <citation type="submission" date="2021-01" db="UniProtKB">
        <authorList>
            <consortium name="EnsemblMetazoa"/>
        </authorList>
    </citation>
    <scope>IDENTIFICATION</scope>
</reference>
<keyword evidence="3" id="KW-0698">rRNA processing</keyword>
<dbReference type="FunCoup" id="A0A7M7P707">
    <property type="interactions" value="1650"/>
</dbReference>
<organism evidence="11 12">
    <name type="scientific">Strongylocentrotus purpuratus</name>
    <name type="common">Purple sea urchin</name>
    <dbReference type="NCBI Taxonomy" id="7668"/>
    <lineage>
        <taxon>Eukaryota</taxon>
        <taxon>Metazoa</taxon>
        <taxon>Echinodermata</taxon>
        <taxon>Eleutherozoa</taxon>
        <taxon>Echinozoa</taxon>
        <taxon>Echinoidea</taxon>
        <taxon>Euechinoidea</taxon>
        <taxon>Echinacea</taxon>
        <taxon>Camarodonta</taxon>
        <taxon>Echinidea</taxon>
        <taxon>Strongylocentrotidae</taxon>
        <taxon>Strongylocentrotus</taxon>
    </lineage>
</organism>
<dbReference type="Pfam" id="PF23869">
    <property type="entry name" value="Beta-prop_WDR75_1st"/>
    <property type="match status" value="1"/>
</dbReference>
<dbReference type="SMART" id="SM00320">
    <property type="entry name" value="WD40"/>
    <property type="match status" value="7"/>
</dbReference>
<evidence type="ECO:0000259" key="10">
    <source>
        <dbReference type="Pfam" id="PF23769"/>
    </source>
</evidence>
<feature type="repeat" description="WD" evidence="8">
    <location>
        <begin position="53"/>
        <end position="95"/>
    </location>
</feature>
<dbReference type="InterPro" id="IPR001680">
    <property type="entry name" value="WD40_rpt"/>
</dbReference>
<keyword evidence="12" id="KW-1185">Reference proteome</keyword>
<proteinExistence type="predicted"/>
<keyword evidence="4 8" id="KW-0853">WD repeat</keyword>
<dbReference type="GO" id="GO:0006364">
    <property type="term" value="P:rRNA processing"/>
    <property type="evidence" value="ECO:0007669"/>
    <property type="project" value="UniProtKB-KW"/>
</dbReference>
<evidence type="ECO:0000313" key="12">
    <source>
        <dbReference type="Proteomes" id="UP000007110"/>
    </source>
</evidence>
<dbReference type="PANTHER" id="PTHR44215:SF1">
    <property type="entry name" value="WD REPEAT-CONTAINING PROTEIN 75"/>
    <property type="match status" value="1"/>
</dbReference>
<dbReference type="GO" id="GO:0003723">
    <property type="term" value="F:RNA binding"/>
    <property type="evidence" value="ECO:0000318"/>
    <property type="project" value="GO_Central"/>
</dbReference>
<evidence type="ECO:0000313" key="11">
    <source>
        <dbReference type="EnsemblMetazoa" id="XP_030846369"/>
    </source>
</evidence>
<dbReference type="Pfam" id="PF23769">
    <property type="entry name" value="Beta-prop_WDR75_2nd"/>
    <property type="match status" value="1"/>
</dbReference>
<dbReference type="GeneID" id="593812"/>
<evidence type="ECO:0000256" key="6">
    <source>
        <dbReference type="ARBA" id="ARBA00023163"/>
    </source>
</evidence>
<dbReference type="Proteomes" id="UP000007110">
    <property type="component" value="Unassembled WGS sequence"/>
</dbReference>
<evidence type="ECO:0000256" key="8">
    <source>
        <dbReference type="PROSITE-ProRule" id="PRU00221"/>
    </source>
</evidence>
<dbReference type="PROSITE" id="PS50294">
    <property type="entry name" value="WD_REPEATS_REGION"/>
    <property type="match status" value="1"/>
</dbReference>
<dbReference type="PROSITE" id="PS50082">
    <property type="entry name" value="WD_REPEATS_2"/>
    <property type="match status" value="2"/>
</dbReference>